<dbReference type="SUPFAM" id="SSF52540">
    <property type="entry name" value="P-loop containing nucleoside triphosphate hydrolases"/>
    <property type="match status" value="1"/>
</dbReference>
<dbReference type="InterPro" id="IPR004520">
    <property type="entry name" value="GTPase_MnmE"/>
</dbReference>
<keyword evidence="5 6" id="KW-0342">GTP-binding</keyword>
<dbReference type="InterPro" id="IPR027417">
    <property type="entry name" value="P-loop_NTPase"/>
</dbReference>
<dbReference type="CDD" id="cd14858">
    <property type="entry name" value="TrmE_N"/>
    <property type="match status" value="1"/>
</dbReference>
<keyword evidence="4 6" id="KW-0547">Nucleotide-binding</keyword>
<dbReference type="OrthoDB" id="188276at2759"/>
<evidence type="ECO:0000256" key="5">
    <source>
        <dbReference type="ARBA" id="ARBA00023134"/>
    </source>
</evidence>
<evidence type="ECO:0000259" key="10">
    <source>
        <dbReference type="Pfam" id="PF12631"/>
    </source>
</evidence>
<dbReference type="GO" id="GO:0005525">
    <property type="term" value="F:GTP binding"/>
    <property type="evidence" value="ECO:0007669"/>
    <property type="project" value="UniProtKB-KW"/>
</dbReference>
<proteinExistence type="inferred from homology"/>
<dbReference type="AlphaFoldDB" id="A0A1E4SLP7"/>
<gene>
    <name evidence="11" type="ORF">CANTADRAFT_88386</name>
</gene>
<dbReference type="GO" id="GO:0070899">
    <property type="term" value="P:mitochondrial tRNA wobble uridine modification"/>
    <property type="evidence" value="ECO:0007669"/>
    <property type="project" value="EnsemblFungi"/>
</dbReference>
<dbReference type="FunFam" id="3.30.1360.120:FF:000007">
    <property type="entry name" value="tRNA modification GTPase GTPBP3, mitochondrial"/>
    <property type="match status" value="1"/>
</dbReference>
<dbReference type="CDD" id="cd04164">
    <property type="entry name" value="trmE"/>
    <property type="match status" value="1"/>
</dbReference>
<evidence type="ECO:0000256" key="6">
    <source>
        <dbReference type="RuleBase" id="RU003313"/>
    </source>
</evidence>
<dbReference type="InterPro" id="IPR006073">
    <property type="entry name" value="GTP-bd"/>
</dbReference>
<dbReference type="GO" id="GO:0003924">
    <property type="term" value="F:GTPase activity"/>
    <property type="evidence" value="ECO:0007669"/>
    <property type="project" value="InterPro"/>
</dbReference>
<dbReference type="InterPro" id="IPR025867">
    <property type="entry name" value="MnmE_helical"/>
</dbReference>
<dbReference type="GO" id="GO:0030488">
    <property type="term" value="P:tRNA methylation"/>
    <property type="evidence" value="ECO:0007669"/>
    <property type="project" value="TreeGrafter"/>
</dbReference>
<dbReference type="Proteomes" id="UP000094285">
    <property type="component" value="Unassembled WGS sequence"/>
</dbReference>
<evidence type="ECO:0000256" key="4">
    <source>
        <dbReference type="ARBA" id="ARBA00022741"/>
    </source>
</evidence>
<dbReference type="InterPro" id="IPR027266">
    <property type="entry name" value="TrmE/GcvT-like"/>
</dbReference>
<evidence type="ECO:0000259" key="9">
    <source>
        <dbReference type="Pfam" id="PF10396"/>
    </source>
</evidence>
<dbReference type="PRINTS" id="PR00449">
    <property type="entry name" value="RASTRNSFRMNG"/>
</dbReference>
<feature type="coiled-coil region" evidence="7">
    <location>
        <begin position="191"/>
        <end position="218"/>
    </location>
</feature>
<evidence type="ECO:0000256" key="1">
    <source>
        <dbReference type="ARBA" id="ARBA00004173"/>
    </source>
</evidence>
<dbReference type="EMBL" id="KV453910">
    <property type="protein sequence ID" value="ODV80449.1"/>
    <property type="molecule type" value="Genomic_DNA"/>
</dbReference>
<keyword evidence="3 6" id="KW-0819">tRNA processing</keyword>
<comment type="similarity">
    <text evidence="2 6">Belongs to the TRAFAC class TrmE-Era-EngA-EngB-Septin-like GTPase superfamily. TrmE GTPase family.</text>
</comment>
<comment type="subcellular location">
    <subcellularLocation>
        <location evidence="1">Mitochondrion</location>
    </subcellularLocation>
</comment>
<dbReference type="Gene3D" id="3.30.1360.120">
    <property type="entry name" value="Probable tRNA modification gtpase trme, domain 1"/>
    <property type="match status" value="1"/>
</dbReference>
<feature type="domain" description="G" evidence="8">
    <location>
        <begin position="232"/>
        <end position="350"/>
    </location>
</feature>
<dbReference type="NCBIfam" id="TIGR00231">
    <property type="entry name" value="small_GTP"/>
    <property type="match status" value="1"/>
</dbReference>
<feature type="domain" description="MnmE helical" evidence="10">
    <location>
        <begin position="132"/>
        <end position="479"/>
    </location>
</feature>
<evidence type="ECO:0000313" key="11">
    <source>
        <dbReference type="EMBL" id="ODV80449.1"/>
    </source>
</evidence>
<dbReference type="InterPro" id="IPR031168">
    <property type="entry name" value="G_TrmE"/>
</dbReference>
<accession>A0A1E4SLP7</accession>
<sequence>MYYSTRPTIYALSTHLARSAIGIIRISGSMSSHIYTKLTQSQPPKPRLATVKTLRSSKGKVLDEALVLYFKGPASYTGEDLLELHVHGGVAIIQAVLKAIKGLHDPSQGIHIRYAENGEFSQRAFINGRFDLTEIEGIREMIDAETETQRIAALSSLSGDTKQLFAGWRNHILNNVALLTTVIDFGEDHDIEEVNELFQTVNDNIIQLESQISQYLNKVRRSEVLLKGIKTILLGPPNAGKSSILNILANNESAIVSEIAGTTRDIIDVPIDIQGYKVVIGDTAGIRTTTKEDQIEIEGIKRAKLKSFASDLVIIVLPVNDDKMVDYNDLFEHISTLKLENKEILVILNKMDLIDVDKKSKQQLLDKFSKRLEIDQSKFHLISCINGSGMESLTNSMVHSFKTISLSESTDPIIVSSRIQDLLENDVLQGFQQFYHWKDQDDVVLACESLKQSIEGIGKITGEAVGVEEILGVVFSSFCIGK</sequence>
<dbReference type="SUPFAM" id="SSF116878">
    <property type="entry name" value="TrmE connector domain"/>
    <property type="match status" value="1"/>
</dbReference>
<dbReference type="Pfam" id="PF01926">
    <property type="entry name" value="MMR_HSR1"/>
    <property type="match status" value="1"/>
</dbReference>
<organism evidence="11 12">
    <name type="scientific">Suhomyces tanzawaensis NRRL Y-17324</name>
    <dbReference type="NCBI Taxonomy" id="984487"/>
    <lineage>
        <taxon>Eukaryota</taxon>
        <taxon>Fungi</taxon>
        <taxon>Dikarya</taxon>
        <taxon>Ascomycota</taxon>
        <taxon>Saccharomycotina</taxon>
        <taxon>Pichiomycetes</taxon>
        <taxon>Debaryomycetaceae</taxon>
        <taxon>Suhomyces</taxon>
    </lineage>
</organism>
<evidence type="ECO:0000256" key="2">
    <source>
        <dbReference type="ARBA" id="ARBA00011043"/>
    </source>
</evidence>
<keyword evidence="7" id="KW-0175">Coiled coil</keyword>
<evidence type="ECO:0000256" key="7">
    <source>
        <dbReference type="SAM" id="Coils"/>
    </source>
</evidence>
<dbReference type="InterPro" id="IPR027368">
    <property type="entry name" value="MnmE_dom2"/>
</dbReference>
<evidence type="ECO:0000313" key="12">
    <source>
        <dbReference type="Proteomes" id="UP000094285"/>
    </source>
</evidence>
<name>A0A1E4SLP7_9ASCO</name>
<dbReference type="GO" id="GO:0005743">
    <property type="term" value="C:mitochondrial inner membrane"/>
    <property type="evidence" value="ECO:0007669"/>
    <property type="project" value="EnsemblFungi"/>
</dbReference>
<feature type="domain" description="GTP-binding protein TrmE N-terminal" evidence="9">
    <location>
        <begin position="8"/>
        <end position="129"/>
    </location>
</feature>
<keyword evidence="12" id="KW-1185">Reference proteome</keyword>
<dbReference type="PANTHER" id="PTHR42714">
    <property type="entry name" value="TRNA MODIFICATION GTPASE GTPBP3"/>
    <property type="match status" value="1"/>
</dbReference>
<dbReference type="PANTHER" id="PTHR42714:SF2">
    <property type="entry name" value="TRNA MODIFICATION GTPASE GTPBP3, MITOCHONDRIAL"/>
    <property type="match status" value="1"/>
</dbReference>
<evidence type="ECO:0000259" key="8">
    <source>
        <dbReference type="Pfam" id="PF01926"/>
    </source>
</evidence>
<dbReference type="GeneID" id="30985581"/>
<evidence type="ECO:0000256" key="3">
    <source>
        <dbReference type="ARBA" id="ARBA00022694"/>
    </source>
</evidence>
<dbReference type="RefSeq" id="XP_020065571.1">
    <property type="nucleotide sequence ID" value="XM_020211445.1"/>
</dbReference>
<dbReference type="Pfam" id="PF10396">
    <property type="entry name" value="TrmE_N"/>
    <property type="match status" value="1"/>
</dbReference>
<reference evidence="12" key="1">
    <citation type="submission" date="2016-05" db="EMBL/GenBank/DDBJ databases">
        <title>Comparative genomics of biotechnologically important yeasts.</title>
        <authorList>
            <consortium name="DOE Joint Genome Institute"/>
            <person name="Riley R."/>
            <person name="Haridas S."/>
            <person name="Wolfe K.H."/>
            <person name="Lopes M.R."/>
            <person name="Hittinger C.T."/>
            <person name="Goker M."/>
            <person name="Salamov A."/>
            <person name="Wisecaver J."/>
            <person name="Long T.M."/>
            <person name="Aerts A.L."/>
            <person name="Barry K."/>
            <person name="Choi C."/>
            <person name="Clum A."/>
            <person name="Coughlan A.Y."/>
            <person name="Deshpande S."/>
            <person name="Douglass A.P."/>
            <person name="Hanson S.J."/>
            <person name="Klenk H.-P."/>
            <person name="Labutti K."/>
            <person name="Lapidus A."/>
            <person name="Lindquist E."/>
            <person name="Lipzen A."/>
            <person name="Meier-Kolthoff J.P."/>
            <person name="Ohm R.A."/>
            <person name="Otillar R.P."/>
            <person name="Pangilinan J."/>
            <person name="Peng Y."/>
            <person name="Rokas A."/>
            <person name="Rosa C.A."/>
            <person name="Scheuner C."/>
            <person name="Sibirny A.A."/>
            <person name="Slot J.C."/>
            <person name="Stielow J.B."/>
            <person name="Sun H."/>
            <person name="Kurtzman C.P."/>
            <person name="Blackwell M."/>
            <person name="Grigoriev I.V."/>
            <person name="Jeffries T.W."/>
        </authorList>
    </citation>
    <scope>NUCLEOTIDE SEQUENCE [LARGE SCALE GENOMIC DNA]</scope>
    <source>
        <strain evidence="12">NRRL Y-17324</strain>
    </source>
</reference>
<dbReference type="STRING" id="984487.A0A1E4SLP7"/>
<dbReference type="InterPro" id="IPR005225">
    <property type="entry name" value="Small_GTP-bd"/>
</dbReference>
<dbReference type="Gene3D" id="3.40.50.300">
    <property type="entry name" value="P-loop containing nucleotide triphosphate hydrolases"/>
    <property type="match status" value="1"/>
</dbReference>
<dbReference type="InterPro" id="IPR018948">
    <property type="entry name" value="GTP-bd_TrmE_N"/>
</dbReference>
<dbReference type="HAMAP" id="MF_00379">
    <property type="entry name" value="GTPase_MnmE"/>
    <property type="match status" value="1"/>
</dbReference>
<protein>
    <submittedName>
        <fullName evidence="11">tRNA modification GTPase TrmE</fullName>
    </submittedName>
</protein>
<dbReference type="NCBIfam" id="TIGR00450">
    <property type="entry name" value="mnmE_trmE_thdF"/>
    <property type="match status" value="1"/>
</dbReference>
<dbReference type="Pfam" id="PF12631">
    <property type="entry name" value="MnmE_helical"/>
    <property type="match status" value="1"/>
</dbReference>
<dbReference type="Gene3D" id="1.20.120.430">
    <property type="entry name" value="tRNA modification GTPase MnmE domain 2"/>
    <property type="match status" value="1"/>
</dbReference>
<dbReference type="NCBIfam" id="NF003661">
    <property type="entry name" value="PRK05291.1-3"/>
    <property type="match status" value="1"/>
</dbReference>